<keyword evidence="6" id="KW-0677">Repeat</keyword>
<sequence length="511" mass="55316">MGYMWQQHKRVIGLELGGLQLGGVISPSIGNLSFLISLDLSNNSFGGTIPQEVGKLFRLEYLYMSSNVLRRGMPTSLSNCSRLLDLHLYTNPLGGGVPSELGALDNIGRLSQMTGLILTANNFSGSIPATLANISTLQELRMEFNSLTGSIPPSFGKQQNMQTLALHANYFGSYSDGDLRFFNALSNGTHLLSLSNLTELSPGENHISGSVPRDIGNLIHLQTLQLYGNLLSGPIPTSVGKRSGLGSHSSKSVECDYTSGDHANSSPCSPRYIIEIPDIRGLVGLKRVDLSNNISGSIPGYFSSFPLLEYLNQSNNNFEGRVPTKAKFQNSSLVSVSGNNNLCGGIKDLKLKPCFEIAPPMDTECPFLLKKVVIGTDNPTPSALETFHGKISYREIRTATDDFSLSNLIGSGSFGTVFKALLPTMDKVVAVKVLNMERRGTKKRIQSSHLRLVRVLITKETNSELSSTSSCPTEAWCLTLILEVGLRCCEGSPTNSLAMSQADKELISVRE</sequence>
<dbReference type="PANTHER" id="PTHR48053:SF37">
    <property type="entry name" value="LEUCINE-RICH REPEAT PROTEIN KINASE FAMILY PROTEIN"/>
    <property type="match status" value="1"/>
</dbReference>
<dbReference type="Proteomes" id="UP000823674">
    <property type="component" value="Chromosome A02"/>
</dbReference>
<keyword evidence="13" id="KW-1185">Reference proteome</keyword>
<dbReference type="InterPro" id="IPR032675">
    <property type="entry name" value="LRR_dom_sf"/>
</dbReference>
<dbReference type="InterPro" id="IPR001611">
    <property type="entry name" value="Leu-rich_rpt"/>
</dbReference>
<evidence type="ECO:0000256" key="7">
    <source>
        <dbReference type="ARBA" id="ARBA00022989"/>
    </source>
</evidence>
<keyword evidence="10" id="KW-0547">Nucleotide-binding</keyword>
<protein>
    <recommendedName>
        <fullName evidence="11">Protein kinase domain-containing protein</fullName>
    </recommendedName>
</protein>
<reference evidence="12 13" key="1">
    <citation type="submission" date="2021-03" db="EMBL/GenBank/DDBJ databases">
        <authorList>
            <person name="King G.J."/>
            <person name="Bancroft I."/>
            <person name="Baten A."/>
            <person name="Bloomfield J."/>
            <person name="Borpatragohain P."/>
            <person name="He Z."/>
            <person name="Irish N."/>
            <person name="Irwin J."/>
            <person name="Liu K."/>
            <person name="Mauleon R.P."/>
            <person name="Moore J."/>
            <person name="Morris R."/>
            <person name="Ostergaard L."/>
            <person name="Wang B."/>
            <person name="Wells R."/>
        </authorList>
    </citation>
    <scope>NUCLEOTIDE SEQUENCE [LARGE SCALE GENOMIC DNA]</scope>
    <source>
        <strain evidence="12">R-o-18</strain>
        <tissue evidence="12">Leaf</tissue>
    </source>
</reference>
<gene>
    <name evidence="12" type="primary">A02p034720.1_BraROA</name>
    <name evidence="12" type="ORF">IGI04_006998</name>
</gene>
<evidence type="ECO:0000256" key="5">
    <source>
        <dbReference type="ARBA" id="ARBA00022729"/>
    </source>
</evidence>
<keyword evidence="5" id="KW-0732">Signal</keyword>
<dbReference type="PANTHER" id="PTHR48053">
    <property type="entry name" value="LEUCINE RICH REPEAT FAMILY PROTEIN, EXPRESSED"/>
    <property type="match status" value="1"/>
</dbReference>
<evidence type="ECO:0000259" key="11">
    <source>
        <dbReference type="PROSITE" id="PS50011"/>
    </source>
</evidence>
<evidence type="ECO:0000256" key="1">
    <source>
        <dbReference type="ARBA" id="ARBA00004236"/>
    </source>
</evidence>
<accession>A0ABQ7NIJ5</accession>
<keyword evidence="9" id="KW-0675">Receptor</keyword>
<feature type="domain" description="Protein kinase" evidence="11">
    <location>
        <begin position="403"/>
        <end position="511"/>
    </location>
</feature>
<evidence type="ECO:0000256" key="4">
    <source>
        <dbReference type="ARBA" id="ARBA00022692"/>
    </source>
</evidence>
<dbReference type="InterPro" id="IPR000719">
    <property type="entry name" value="Prot_kinase_dom"/>
</dbReference>
<comment type="subcellular location">
    <subcellularLocation>
        <location evidence="1">Cell membrane</location>
    </subcellularLocation>
    <subcellularLocation>
        <location evidence="2">Membrane</location>
        <topology evidence="2">Single-pass type I membrane protein</topology>
    </subcellularLocation>
</comment>
<dbReference type="SUPFAM" id="SSF56112">
    <property type="entry name" value="Protein kinase-like (PK-like)"/>
    <property type="match status" value="1"/>
</dbReference>
<keyword evidence="8" id="KW-0472">Membrane</keyword>
<evidence type="ECO:0000313" key="12">
    <source>
        <dbReference type="EMBL" id="KAG5410679.1"/>
    </source>
</evidence>
<dbReference type="EMBL" id="JADBGQ010000002">
    <property type="protein sequence ID" value="KAG5410679.1"/>
    <property type="molecule type" value="Genomic_DNA"/>
</dbReference>
<evidence type="ECO:0000313" key="13">
    <source>
        <dbReference type="Proteomes" id="UP000823674"/>
    </source>
</evidence>
<proteinExistence type="predicted"/>
<evidence type="ECO:0000256" key="6">
    <source>
        <dbReference type="ARBA" id="ARBA00022737"/>
    </source>
</evidence>
<dbReference type="InterPro" id="IPR017441">
    <property type="entry name" value="Protein_kinase_ATP_BS"/>
</dbReference>
<dbReference type="PROSITE" id="PS00107">
    <property type="entry name" value="PROTEIN_KINASE_ATP"/>
    <property type="match status" value="1"/>
</dbReference>
<dbReference type="Gene3D" id="3.80.10.10">
    <property type="entry name" value="Ribonuclease Inhibitor"/>
    <property type="match status" value="3"/>
</dbReference>
<evidence type="ECO:0000256" key="3">
    <source>
        <dbReference type="ARBA" id="ARBA00022614"/>
    </source>
</evidence>
<organism evidence="12 13">
    <name type="scientific">Brassica rapa subsp. trilocularis</name>
    <dbReference type="NCBI Taxonomy" id="1813537"/>
    <lineage>
        <taxon>Eukaryota</taxon>
        <taxon>Viridiplantae</taxon>
        <taxon>Streptophyta</taxon>
        <taxon>Embryophyta</taxon>
        <taxon>Tracheophyta</taxon>
        <taxon>Spermatophyta</taxon>
        <taxon>Magnoliopsida</taxon>
        <taxon>eudicotyledons</taxon>
        <taxon>Gunneridae</taxon>
        <taxon>Pentapetalae</taxon>
        <taxon>rosids</taxon>
        <taxon>malvids</taxon>
        <taxon>Brassicales</taxon>
        <taxon>Brassicaceae</taxon>
        <taxon>Brassiceae</taxon>
        <taxon>Brassica</taxon>
    </lineage>
</organism>
<keyword evidence="10" id="KW-0067">ATP-binding</keyword>
<evidence type="ECO:0000256" key="10">
    <source>
        <dbReference type="PROSITE-ProRule" id="PRU10141"/>
    </source>
</evidence>
<feature type="binding site" evidence="10">
    <location>
        <position position="432"/>
    </location>
    <ligand>
        <name>ATP</name>
        <dbReference type="ChEBI" id="CHEBI:30616"/>
    </ligand>
</feature>
<dbReference type="Pfam" id="PF00560">
    <property type="entry name" value="LRR_1"/>
    <property type="match status" value="3"/>
</dbReference>
<dbReference type="SUPFAM" id="SSF52058">
    <property type="entry name" value="L domain-like"/>
    <property type="match status" value="1"/>
</dbReference>
<name>A0ABQ7NIJ5_BRACM</name>
<comment type="caution">
    <text evidence="12">The sequence shown here is derived from an EMBL/GenBank/DDBJ whole genome shotgun (WGS) entry which is preliminary data.</text>
</comment>
<feature type="non-terminal residue" evidence="12">
    <location>
        <position position="511"/>
    </location>
</feature>
<keyword evidence="7" id="KW-1133">Transmembrane helix</keyword>
<evidence type="ECO:0000256" key="9">
    <source>
        <dbReference type="ARBA" id="ARBA00023170"/>
    </source>
</evidence>
<dbReference type="InterPro" id="IPR011009">
    <property type="entry name" value="Kinase-like_dom_sf"/>
</dbReference>
<dbReference type="PROSITE" id="PS50011">
    <property type="entry name" value="PROTEIN_KINASE_DOM"/>
    <property type="match status" value="1"/>
</dbReference>
<dbReference type="Gene3D" id="3.30.200.20">
    <property type="entry name" value="Phosphorylase Kinase, domain 1"/>
    <property type="match status" value="1"/>
</dbReference>
<evidence type="ECO:0000256" key="2">
    <source>
        <dbReference type="ARBA" id="ARBA00004479"/>
    </source>
</evidence>
<keyword evidence="4" id="KW-0812">Transmembrane</keyword>
<evidence type="ECO:0000256" key="8">
    <source>
        <dbReference type="ARBA" id="ARBA00023136"/>
    </source>
</evidence>
<keyword evidence="3" id="KW-0433">Leucine-rich repeat</keyword>
<dbReference type="InterPro" id="IPR051716">
    <property type="entry name" value="Plant_RL_S/T_kinase"/>
</dbReference>